<dbReference type="GO" id="GO:0005829">
    <property type="term" value="C:cytosol"/>
    <property type="evidence" value="ECO:0007669"/>
    <property type="project" value="UniProtKB-SubCell"/>
</dbReference>
<dbReference type="PANTHER" id="PTHR23338">
    <property type="entry name" value="SMALL NUCLEAR RIBONUCLEOPROTEIN SM"/>
    <property type="match status" value="1"/>
</dbReference>
<feature type="domain" description="Sm" evidence="10">
    <location>
        <begin position="9"/>
        <end position="81"/>
    </location>
</feature>
<evidence type="ECO:0000256" key="1">
    <source>
        <dbReference type="ARBA" id="ARBA00004123"/>
    </source>
</evidence>
<dbReference type="GO" id="GO:0005681">
    <property type="term" value="C:spliceosomal complex"/>
    <property type="evidence" value="ECO:0007669"/>
    <property type="project" value="InterPro"/>
</dbReference>
<evidence type="ECO:0000256" key="8">
    <source>
        <dbReference type="ARBA" id="ARBA00023274"/>
    </source>
</evidence>
<dbReference type="PROSITE" id="PS52002">
    <property type="entry name" value="SM"/>
    <property type="match status" value="1"/>
</dbReference>
<dbReference type="GO" id="GO:0003723">
    <property type="term" value="F:RNA binding"/>
    <property type="evidence" value="ECO:0007669"/>
    <property type="project" value="InterPro"/>
</dbReference>
<evidence type="ECO:0000256" key="4">
    <source>
        <dbReference type="ARBA" id="ARBA00022490"/>
    </source>
</evidence>
<dbReference type="Proteomes" id="UP000243681">
    <property type="component" value="Chromosome 1"/>
</dbReference>
<dbReference type="InterPro" id="IPR027141">
    <property type="entry name" value="LSm4/Sm_D1/D3"/>
</dbReference>
<evidence type="ECO:0000256" key="6">
    <source>
        <dbReference type="ARBA" id="ARBA00023187"/>
    </source>
</evidence>
<comment type="similarity">
    <text evidence="3 9">Belongs to the snRNP core protein family.</text>
</comment>
<name>C8TDZ5_EIMTE</name>
<evidence type="ECO:0000313" key="11">
    <source>
        <dbReference type="EMBL" id="CAK51481.1"/>
    </source>
</evidence>
<dbReference type="Pfam" id="PF01423">
    <property type="entry name" value="LSM"/>
    <property type="match status" value="1"/>
</dbReference>
<reference evidence="11" key="1">
    <citation type="journal article" date="2007" name="Genome Res.">
        <title>Sequencing and analysis of chromosome 1 of Eimeria tenella reveals a unique segmental organization.</title>
        <authorList>
            <person name="Ling K.H."/>
            <person name="Rajandream M.A."/>
            <person name="Rivailler P."/>
            <person name="Ivens A."/>
            <person name="Yap S.J."/>
            <person name="Madeira A.M.B.N."/>
            <person name="Mungall K."/>
            <person name="Billington K."/>
            <person name="Yee W.Y."/>
            <person name="Bankier A.T."/>
            <person name="Carroll F."/>
            <person name="Durham A.M."/>
            <person name="Peters N."/>
            <person name="Loo S.S."/>
            <person name="Mat-Isa M.N."/>
            <person name="Novaes J."/>
            <person name="Quail M."/>
            <person name="Rosli R."/>
            <person name="Shamsudin M.N."/>
            <person name="Sobreira T.J.P."/>
            <person name="Tivey A.R."/>
            <person name="Wai S.F."/>
            <person name="White S."/>
            <person name="Wu X."/>
            <person name="Kerhornou A.X."/>
            <person name="Blake D."/>
            <person name="Mohamed R."/>
            <person name="Shirley M."/>
            <person name="Gruber A."/>
            <person name="Berriman M."/>
            <person name="Tomley F."/>
            <person name="Dear P.H."/>
            <person name="Wan K.L."/>
        </authorList>
    </citation>
    <scope>NUCLEOTIDE SEQUENCE [LARGE SCALE GENOMIC DNA]</scope>
    <source>
        <strain evidence="11">Houghton</strain>
    </source>
</reference>
<evidence type="ECO:0000259" key="10">
    <source>
        <dbReference type="PROSITE" id="PS52002"/>
    </source>
</evidence>
<evidence type="ECO:0000256" key="2">
    <source>
        <dbReference type="ARBA" id="ARBA00004514"/>
    </source>
</evidence>
<dbReference type="CDD" id="cd01721">
    <property type="entry name" value="Sm_D3"/>
    <property type="match status" value="1"/>
</dbReference>
<dbReference type="EMBL" id="AM269894">
    <property type="protein sequence ID" value="CAK51481.1"/>
    <property type="molecule type" value="Genomic_DNA"/>
</dbReference>
<dbReference type="GO" id="GO:0000387">
    <property type="term" value="P:spliceosomal snRNP assembly"/>
    <property type="evidence" value="ECO:0007669"/>
    <property type="project" value="UniProtKB-UniRule"/>
</dbReference>
<evidence type="ECO:0000256" key="9">
    <source>
        <dbReference type="RuleBase" id="RU365050"/>
    </source>
</evidence>
<keyword evidence="7 9" id="KW-0539">Nucleus</keyword>
<evidence type="ECO:0000256" key="7">
    <source>
        <dbReference type="ARBA" id="ARBA00023242"/>
    </source>
</evidence>
<dbReference type="SMART" id="SM00651">
    <property type="entry name" value="Sm"/>
    <property type="match status" value="1"/>
</dbReference>
<keyword evidence="6 9" id="KW-0508">mRNA splicing</keyword>
<dbReference type="VEuPathDB" id="ToxoDB:ETH2_0102200"/>
<protein>
    <recommendedName>
        <fullName evidence="9">Small nuclear ribonucleoprotein Sm D3</fullName>
        <shortName evidence="9">Sm-D3</shortName>
    </recommendedName>
    <alternativeName>
        <fullName evidence="9">snRNP core protein D3</fullName>
    </alternativeName>
</protein>
<dbReference type="InterPro" id="IPR001163">
    <property type="entry name" value="Sm_dom_euk/arc"/>
</dbReference>
<keyword evidence="8 9" id="KW-0687">Ribonucleoprotein</keyword>
<comment type="subcellular location">
    <subcellularLocation>
        <location evidence="2">Cytoplasm</location>
        <location evidence="2">Cytosol</location>
    </subcellularLocation>
    <subcellularLocation>
        <location evidence="1 9">Nucleus</location>
    </subcellularLocation>
</comment>
<dbReference type="SUPFAM" id="SSF50182">
    <property type="entry name" value="Sm-like ribonucleoproteins"/>
    <property type="match status" value="1"/>
</dbReference>
<dbReference type="InterPro" id="IPR034099">
    <property type="entry name" value="SmD3"/>
</dbReference>
<dbReference type="Gene3D" id="2.30.30.100">
    <property type="match status" value="1"/>
</dbReference>
<organism evidence="11">
    <name type="scientific">Eimeria tenella</name>
    <name type="common">Coccidian parasite</name>
    <dbReference type="NCBI Taxonomy" id="5802"/>
    <lineage>
        <taxon>Eukaryota</taxon>
        <taxon>Sar</taxon>
        <taxon>Alveolata</taxon>
        <taxon>Apicomplexa</taxon>
        <taxon>Conoidasida</taxon>
        <taxon>Coccidia</taxon>
        <taxon>Eucoccidiorida</taxon>
        <taxon>Eimeriorina</taxon>
        <taxon>Eimeriidae</taxon>
        <taxon>Eimeria</taxon>
    </lineage>
</organism>
<dbReference type="FunFam" id="2.30.30.100:FF:000002">
    <property type="entry name" value="Small nuclear ribonucleoprotein Sm D3"/>
    <property type="match status" value="1"/>
</dbReference>
<accession>C8TDZ5</accession>
<dbReference type="InterPro" id="IPR010920">
    <property type="entry name" value="LSM_dom_sf"/>
</dbReference>
<dbReference type="AlphaFoldDB" id="C8TDZ5"/>
<evidence type="ECO:0000256" key="3">
    <source>
        <dbReference type="ARBA" id="ARBA00008146"/>
    </source>
</evidence>
<evidence type="ECO:0000256" key="5">
    <source>
        <dbReference type="ARBA" id="ARBA00022664"/>
    </source>
</evidence>
<keyword evidence="4" id="KW-0963">Cytoplasm</keyword>
<gene>
    <name evidence="11" type="ORF">e1108h05.tmp1</name>
</gene>
<keyword evidence="5 9" id="KW-0507">mRNA processing</keyword>
<sequence>MAKVASVGIPVKLLHEGLGHTITVETKTGSLYRGTLENAEDNMNMLIQGVTVTHKDGKVLSLEQVYIRGSQVQMVIFPDMLRHAPMFKLADRGKGRRPLGLVGMRRAMNMRNARGRGGRGRGRGF</sequence>
<proteinExistence type="inferred from homology"/>
<dbReference type="InterPro" id="IPR047575">
    <property type="entry name" value="Sm"/>
</dbReference>